<dbReference type="InterPro" id="IPR029058">
    <property type="entry name" value="AB_hydrolase_fold"/>
</dbReference>
<sequence>METELVGQGLAHPLIDIECFGLAPGRGQRQHQPGLHRLFESASPLEAFKGDSWDLSKLAPEAGDGAAAKEGAQTLNDFIDGLDATHEGEPSNTTIVGHSYGGLLVGEAAQDPNTGADQVVGVAAPGFGVDRASELAVGEDNVWATMVEGDAIAFPAGESMIHGNDPTGENFGGNVFNSATSGADSGEIHGGYWDEGNAARKDMALIITGQSDLIQPPGE</sequence>
<dbReference type="SUPFAM" id="SSF53474">
    <property type="entry name" value="alpha/beta-Hydrolases"/>
    <property type="match status" value="1"/>
</dbReference>
<gene>
    <name evidence="2" type="ORF">EIW28_20230</name>
</gene>
<dbReference type="Gene3D" id="3.40.50.1820">
    <property type="entry name" value="alpha/beta hydrolase"/>
    <property type="match status" value="1"/>
</dbReference>
<dbReference type="Proteomes" id="UP000277256">
    <property type="component" value="Unassembled WGS sequence"/>
</dbReference>
<proteinExistence type="predicted"/>
<reference evidence="2 3" key="1">
    <citation type="submission" date="2018-12" db="EMBL/GenBank/DDBJ databases">
        <title>Glycomyces sp. YIM 121974 draft genome.</title>
        <authorList>
            <person name="Li Q."/>
        </authorList>
    </citation>
    <scope>NUCLEOTIDE SEQUENCE [LARGE SCALE GENOMIC DNA]</scope>
    <source>
        <strain evidence="2 3">YIM 121974</strain>
    </source>
</reference>
<protein>
    <recommendedName>
        <fullName evidence="1">DUF1023 domain-containing protein</fullName>
    </recommendedName>
</protein>
<dbReference type="Pfam" id="PF06259">
    <property type="entry name" value="Abhydrolase_8"/>
    <property type="match status" value="1"/>
</dbReference>
<organism evidence="2 3">
    <name type="scientific">Glycomyces terrestris</name>
    <dbReference type="NCBI Taxonomy" id="2493553"/>
    <lineage>
        <taxon>Bacteria</taxon>
        <taxon>Bacillati</taxon>
        <taxon>Actinomycetota</taxon>
        <taxon>Actinomycetes</taxon>
        <taxon>Glycomycetales</taxon>
        <taxon>Glycomycetaceae</taxon>
        <taxon>Glycomyces</taxon>
    </lineage>
</organism>
<evidence type="ECO:0000313" key="2">
    <source>
        <dbReference type="EMBL" id="RRR96973.1"/>
    </source>
</evidence>
<feature type="domain" description="DUF1023" evidence="1">
    <location>
        <begin position="64"/>
        <end position="153"/>
    </location>
</feature>
<dbReference type="EMBL" id="RSEB01000006">
    <property type="protein sequence ID" value="RRR96973.1"/>
    <property type="molecule type" value="Genomic_DNA"/>
</dbReference>
<dbReference type="InterPro" id="IPR010427">
    <property type="entry name" value="DUF1023"/>
</dbReference>
<keyword evidence="3" id="KW-1185">Reference proteome</keyword>
<dbReference type="AlphaFoldDB" id="A0A426UTJ1"/>
<comment type="caution">
    <text evidence="2">The sequence shown here is derived from an EMBL/GenBank/DDBJ whole genome shotgun (WGS) entry which is preliminary data.</text>
</comment>
<evidence type="ECO:0000313" key="3">
    <source>
        <dbReference type="Proteomes" id="UP000277256"/>
    </source>
</evidence>
<name>A0A426UTJ1_9ACTN</name>
<evidence type="ECO:0000259" key="1">
    <source>
        <dbReference type="Pfam" id="PF06259"/>
    </source>
</evidence>
<accession>A0A426UTJ1</accession>